<gene>
    <name evidence="2" type="ORF">FEM41_20295</name>
</gene>
<dbReference type="Pfam" id="PF07130">
    <property type="entry name" value="YebG"/>
    <property type="match status" value="1"/>
</dbReference>
<dbReference type="InterPro" id="IPR038627">
    <property type="entry name" value="YebG-like_sf"/>
</dbReference>
<dbReference type="RefSeq" id="WP_138097983.1">
    <property type="nucleotide sequence ID" value="NZ_CP040428.1"/>
</dbReference>
<protein>
    <submittedName>
        <fullName evidence="2">Damage-inducible protein YebG</fullName>
    </submittedName>
</protein>
<organism evidence="2 3">
    <name type="scientific">Jejubacter calystegiae</name>
    <dbReference type="NCBI Taxonomy" id="2579935"/>
    <lineage>
        <taxon>Bacteria</taxon>
        <taxon>Pseudomonadati</taxon>
        <taxon>Pseudomonadota</taxon>
        <taxon>Gammaproteobacteria</taxon>
        <taxon>Enterobacterales</taxon>
        <taxon>Enterobacteriaceae</taxon>
        <taxon>Jejubacter</taxon>
    </lineage>
</organism>
<reference evidence="2 3" key="1">
    <citation type="submission" date="2019-05" db="EMBL/GenBank/DDBJ databases">
        <title>Complete genome sequence of Izhakiella calystegiae KSNA2, an endophyte isolated from beach morning glory (Calystegia soldanella).</title>
        <authorList>
            <person name="Jiang L."/>
            <person name="Jeong J.C."/>
            <person name="Kim C.Y."/>
            <person name="Kim D.H."/>
            <person name="Kim S.W."/>
            <person name="Lee j."/>
        </authorList>
    </citation>
    <scope>NUCLEOTIDE SEQUENCE [LARGE SCALE GENOMIC DNA]</scope>
    <source>
        <strain evidence="2 3">KSNA2</strain>
    </source>
</reference>
<dbReference type="OrthoDB" id="6415307at2"/>
<keyword evidence="3" id="KW-1185">Reference proteome</keyword>
<dbReference type="InterPro" id="IPR009813">
    <property type="entry name" value="Uncharacterised_YebG"/>
</dbReference>
<feature type="compositionally biased region" description="Basic residues" evidence="1">
    <location>
        <begin position="94"/>
        <end position="103"/>
    </location>
</feature>
<proteinExistence type="predicted"/>
<dbReference type="Proteomes" id="UP000302163">
    <property type="component" value="Chromosome"/>
</dbReference>
<dbReference type="AlphaFoldDB" id="A0A4V1G841"/>
<dbReference type="Gene3D" id="1.10.10.710">
    <property type="entry name" value="PSPTO_1197 like"/>
    <property type="match status" value="1"/>
</dbReference>
<name>A0A4V1G841_9ENTR</name>
<accession>A0A4V1G841</accession>
<sequence length="103" mass="11626">MAVETKYVVVRKGEEKMSFASKKEADSWDKMLDLAESFEEWLEEGPVELDESQREALGLWLAEHKETLSTLIKTGKRPQPKAATTPEQEEKAAPKARAKHKAA</sequence>
<dbReference type="KEGG" id="izh:FEM41_20295"/>
<evidence type="ECO:0000256" key="1">
    <source>
        <dbReference type="SAM" id="MobiDB-lite"/>
    </source>
</evidence>
<feature type="region of interest" description="Disordered" evidence="1">
    <location>
        <begin position="72"/>
        <end position="103"/>
    </location>
</feature>
<evidence type="ECO:0000313" key="2">
    <source>
        <dbReference type="EMBL" id="QCT21827.1"/>
    </source>
</evidence>
<evidence type="ECO:0000313" key="3">
    <source>
        <dbReference type="Proteomes" id="UP000302163"/>
    </source>
</evidence>
<dbReference type="EMBL" id="CP040428">
    <property type="protein sequence ID" value="QCT21827.1"/>
    <property type="molecule type" value="Genomic_DNA"/>
</dbReference>